<dbReference type="Pfam" id="PF01535">
    <property type="entry name" value="PPR"/>
    <property type="match status" value="8"/>
</dbReference>
<sequence>MNFIKNHSFKSKNILFSRCNFKSSVALLENLPFKTEPHAENDIKLNPVNFLNNQSKSRNLTLIETKITHALLLKTCVFYSDIFTTNNLLDSYFKCGKVDCAFQLFEKIPQTNIVTWNLMISGCNENFLFGDSWWVFCQMHLWGIGMNQFTYGGILSACCALGSVVCGEQVYGFVVKNGFFLNGYIRAGMIDLFSRSCRFKDALRVFYDVSCDNNVVCWNAVVSGAVKNNENWLALDIFVQMCRLGFLMPNGFTFSSVLTACAALEELELGKGVQGWVTKCGVGEDVFVGTTIVDLYAKCGAMDEAVKQFKQMPVRNVVSWTAIISGFVQQGDSISAVWVLDKMRKTGEDINNFTITSVLAACANLSMFTEAMQIHCLILKIGLYSDSAVKASLINMYSKIGVVNLSEMVFAETQRSKQLGVWTNMISAFAQNGRSEKAINLFQIMLKEGMVPDKFSTSSILSIVDCLTLGRQIHGYTLKADMASDVSVGSSLFTMYSKCGNLEDSYKVFDKLEGKDNLSWASMIAGFAEHGLADKAIMLFRERLLEEFIPDEMSLSAVLSACSALRSLKIGKVIHGFALRYGFGEQMIIDGALVNMYSKCGDLNSAKIVFKLMPFKDQVSCSSLVSGYSQSGYIEEALQLFHEILLSDLNIDAFTISSILGAVSLLNMPDTGTQLNAHIIKMGIESEASVGSSLVTMYSKCGNFEDCSKVFQQIKNPDLVCWTTMITSYAEHGKGSEALHVYDLMRKSEIMPDSVTFVGVLSACSHAGLVEEGYFHLNSMSREYGIEPGYRHYACMVDVLGRAGKLEEAERFISNMPIEPDALVWGTLLAACRVHGDIELGKLSAEKIMELGPSDAGSHVSLSNICADAGQWEDVLKIRASIIETGVWKEPGWSSV</sequence>
<dbReference type="AlphaFoldDB" id="A0A8S0UJZ7"/>
<dbReference type="InterPro" id="IPR011990">
    <property type="entry name" value="TPR-like_helical_dom_sf"/>
</dbReference>
<dbReference type="EMBL" id="CACTIH010008086">
    <property type="protein sequence ID" value="CAA3019191.1"/>
    <property type="molecule type" value="Genomic_DNA"/>
</dbReference>
<dbReference type="GO" id="GO:0003729">
    <property type="term" value="F:mRNA binding"/>
    <property type="evidence" value="ECO:0007669"/>
    <property type="project" value="UniProtKB-ARBA"/>
</dbReference>
<dbReference type="PANTHER" id="PTHR47926:SF496">
    <property type="entry name" value="PENTACOTRIPEPTIDE-REPEAT REGION OF PRORP DOMAIN-CONTAINING PROTEIN"/>
    <property type="match status" value="1"/>
</dbReference>
<feature type="repeat" description="PPR" evidence="2">
    <location>
        <begin position="418"/>
        <end position="452"/>
    </location>
</feature>
<feature type="repeat" description="PPR" evidence="2">
    <location>
        <begin position="718"/>
        <end position="752"/>
    </location>
</feature>
<name>A0A8S0UJZ7_OLEEU</name>
<evidence type="ECO:0000256" key="2">
    <source>
        <dbReference type="PROSITE-ProRule" id="PRU00708"/>
    </source>
</evidence>
<dbReference type="Proteomes" id="UP000594638">
    <property type="component" value="Unassembled WGS sequence"/>
</dbReference>
<feature type="repeat" description="PPR" evidence="2">
    <location>
        <begin position="516"/>
        <end position="550"/>
    </location>
</feature>
<dbReference type="OrthoDB" id="1915063at2759"/>
<feature type="repeat" description="PPR" evidence="2">
    <location>
        <begin position="617"/>
        <end position="651"/>
    </location>
</feature>
<dbReference type="PROSITE" id="PS51375">
    <property type="entry name" value="PPR"/>
    <property type="match status" value="6"/>
</dbReference>
<dbReference type="InterPro" id="IPR046848">
    <property type="entry name" value="E_motif"/>
</dbReference>
<evidence type="ECO:0000313" key="4">
    <source>
        <dbReference type="Proteomes" id="UP000594638"/>
    </source>
</evidence>
<comment type="caution">
    <text evidence="3">The sequence shown here is derived from an EMBL/GenBank/DDBJ whole genome shotgun (WGS) entry which is preliminary data.</text>
</comment>
<dbReference type="InterPro" id="IPR046960">
    <property type="entry name" value="PPR_At4g14850-like_plant"/>
</dbReference>
<proteinExistence type="predicted"/>
<dbReference type="Gene3D" id="1.25.40.10">
    <property type="entry name" value="Tetratricopeptide repeat domain"/>
    <property type="match status" value="6"/>
</dbReference>
<dbReference type="FunFam" id="1.25.40.10:FF:000073">
    <property type="entry name" value="Pentatricopeptide repeat-containing protein chloroplastic"/>
    <property type="match status" value="1"/>
</dbReference>
<dbReference type="InterPro" id="IPR002885">
    <property type="entry name" value="PPR_rpt"/>
</dbReference>
<reference evidence="3 4" key="1">
    <citation type="submission" date="2019-12" db="EMBL/GenBank/DDBJ databases">
        <authorList>
            <person name="Alioto T."/>
            <person name="Alioto T."/>
            <person name="Gomez Garrido J."/>
        </authorList>
    </citation>
    <scope>NUCLEOTIDE SEQUENCE [LARGE SCALE GENOMIC DNA]</scope>
</reference>
<evidence type="ECO:0000256" key="1">
    <source>
        <dbReference type="ARBA" id="ARBA00022737"/>
    </source>
</evidence>
<dbReference type="NCBIfam" id="TIGR00756">
    <property type="entry name" value="PPR"/>
    <property type="match status" value="3"/>
</dbReference>
<organism evidence="3 4">
    <name type="scientific">Olea europaea subsp. europaea</name>
    <dbReference type="NCBI Taxonomy" id="158383"/>
    <lineage>
        <taxon>Eukaryota</taxon>
        <taxon>Viridiplantae</taxon>
        <taxon>Streptophyta</taxon>
        <taxon>Embryophyta</taxon>
        <taxon>Tracheophyta</taxon>
        <taxon>Spermatophyta</taxon>
        <taxon>Magnoliopsida</taxon>
        <taxon>eudicotyledons</taxon>
        <taxon>Gunneridae</taxon>
        <taxon>Pentapetalae</taxon>
        <taxon>asterids</taxon>
        <taxon>lamiids</taxon>
        <taxon>Lamiales</taxon>
        <taxon>Oleaceae</taxon>
        <taxon>Oleeae</taxon>
        <taxon>Olea</taxon>
    </lineage>
</organism>
<feature type="repeat" description="PPR" evidence="2">
    <location>
        <begin position="81"/>
        <end position="115"/>
    </location>
</feature>
<dbReference type="FunFam" id="1.25.40.10:FF:000090">
    <property type="entry name" value="Pentatricopeptide repeat-containing protein, chloroplastic"/>
    <property type="match status" value="1"/>
</dbReference>
<gene>
    <name evidence="3" type="ORF">OLEA9_A055795</name>
</gene>
<protein>
    <submittedName>
        <fullName evidence="3">Pentatricopeptide repeat-containing At1g74600, chloroplastic</fullName>
    </submittedName>
</protein>
<keyword evidence="4" id="KW-1185">Reference proteome</keyword>
<dbReference type="Pfam" id="PF13041">
    <property type="entry name" value="PPR_2"/>
    <property type="match status" value="4"/>
</dbReference>
<dbReference type="GO" id="GO:0009451">
    <property type="term" value="P:RNA modification"/>
    <property type="evidence" value="ECO:0007669"/>
    <property type="project" value="InterPro"/>
</dbReference>
<dbReference type="PANTHER" id="PTHR47926">
    <property type="entry name" value="PENTATRICOPEPTIDE REPEAT-CONTAINING PROTEIN"/>
    <property type="match status" value="1"/>
</dbReference>
<dbReference type="Pfam" id="PF20431">
    <property type="entry name" value="E_motif"/>
    <property type="match status" value="1"/>
</dbReference>
<feature type="repeat" description="PPR" evidence="2">
    <location>
        <begin position="316"/>
        <end position="350"/>
    </location>
</feature>
<keyword evidence="1" id="KW-0677">Repeat</keyword>
<dbReference type="FunFam" id="1.25.40.10:FF:000344">
    <property type="entry name" value="Pentatricopeptide repeat-containing protein"/>
    <property type="match status" value="1"/>
</dbReference>
<dbReference type="Gramene" id="OE9A055795T1">
    <property type="protein sequence ID" value="OE9A055795C1"/>
    <property type="gene ID" value="OE9A055795"/>
</dbReference>
<accession>A0A8S0UJZ7</accession>
<evidence type="ECO:0000313" key="3">
    <source>
        <dbReference type="EMBL" id="CAA3019191.1"/>
    </source>
</evidence>